<evidence type="ECO:0000256" key="4">
    <source>
        <dbReference type="ARBA" id="ARBA00022485"/>
    </source>
</evidence>
<keyword evidence="10" id="KW-0411">Iron-sulfur</keyword>
<dbReference type="SUPFAM" id="SSF48150">
    <property type="entry name" value="DNA-glycosylase"/>
    <property type="match status" value="1"/>
</dbReference>
<keyword evidence="4" id="KW-0004">4Fe-4S</keyword>
<evidence type="ECO:0000256" key="11">
    <source>
        <dbReference type="ARBA" id="ARBA00023204"/>
    </source>
</evidence>
<dbReference type="HAMAP" id="MF_03183">
    <property type="entry name" value="Endonuclease_III_Nth"/>
    <property type="match status" value="1"/>
</dbReference>
<dbReference type="Pfam" id="PF00730">
    <property type="entry name" value="HhH-GPD"/>
    <property type="match status" value="1"/>
</dbReference>
<evidence type="ECO:0000256" key="10">
    <source>
        <dbReference type="ARBA" id="ARBA00023014"/>
    </source>
</evidence>
<comment type="cofactor">
    <cofactor evidence="1">
        <name>[4Fe-4S] cluster</name>
        <dbReference type="ChEBI" id="CHEBI:49883"/>
    </cofactor>
</comment>
<dbReference type="FunFam" id="1.10.340.30:FF:000005">
    <property type="entry name" value="Endonuclease III-like protein 1"/>
    <property type="match status" value="1"/>
</dbReference>
<keyword evidence="16" id="KW-0540">Nuclease</keyword>
<dbReference type="EMBL" id="GEEE01009951">
    <property type="protein sequence ID" value="JAP53274.1"/>
    <property type="molecule type" value="Transcribed_RNA"/>
</dbReference>
<dbReference type="GO" id="GO:0140078">
    <property type="term" value="F:class I DNA-(apurinic or apyrimidinic site) endonuclease activity"/>
    <property type="evidence" value="ECO:0007669"/>
    <property type="project" value="UniProtKB-EC"/>
</dbReference>
<evidence type="ECO:0000256" key="9">
    <source>
        <dbReference type="ARBA" id="ARBA00023004"/>
    </source>
</evidence>
<dbReference type="AlphaFoldDB" id="A0A0X3PNE5"/>
<dbReference type="GO" id="GO:0005634">
    <property type="term" value="C:nucleus"/>
    <property type="evidence" value="ECO:0007669"/>
    <property type="project" value="InterPro"/>
</dbReference>
<dbReference type="InterPro" id="IPR000445">
    <property type="entry name" value="HhH_motif"/>
</dbReference>
<dbReference type="PROSITE" id="PS01155">
    <property type="entry name" value="ENDONUCLEASE_III_2"/>
    <property type="match status" value="1"/>
</dbReference>
<dbReference type="GO" id="GO:0051539">
    <property type="term" value="F:4 iron, 4 sulfur cluster binding"/>
    <property type="evidence" value="ECO:0007669"/>
    <property type="project" value="UniProtKB-KW"/>
</dbReference>
<keyword evidence="7" id="KW-0378">Hydrolase</keyword>
<evidence type="ECO:0000256" key="5">
    <source>
        <dbReference type="ARBA" id="ARBA00022723"/>
    </source>
</evidence>
<keyword evidence="9" id="KW-0408">Iron</keyword>
<keyword evidence="13" id="KW-0326">Glycosidase</keyword>
<dbReference type="PANTHER" id="PTHR43286:SF1">
    <property type="entry name" value="ENDONUCLEASE III-LIKE PROTEIN 1"/>
    <property type="match status" value="1"/>
</dbReference>
<feature type="domain" description="HhH-GPD" evidence="15">
    <location>
        <begin position="96"/>
        <end position="246"/>
    </location>
</feature>
<dbReference type="InterPro" id="IPR004036">
    <property type="entry name" value="Endonuclease-III-like_CS2"/>
</dbReference>
<dbReference type="GO" id="GO:0006289">
    <property type="term" value="P:nucleotide-excision repair"/>
    <property type="evidence" value="ECO:0007669"/>
    <property type="project" value="TreeGrafter"/>
</dbReference>
<evidence type="ECO:0000256" key="2">
    <source>
        <dbReference type="ARBA" id="ARBA00008343"/>
    </source>
</evidence>
<evidence type="ECO:0000259" key="15">
    <source>
        <dbReference type="SMART" id="SM00478"/>
    </source>
</evidence>
<dbReference type="Gene3D" id="1.10.1670.10">
    <property type="entry name" value="Helix-hairpin-Helix base-excision DNA repair enzymes (C-terminal)"/>
    <property type="match status" value="1"/>
</dbReference>
<dbReference type="Gene3D" id="1.10.340.30">
    <property type="entry name" value="Hypothetical protein, domain 2"/>
    <property type="match status" value="1"/>
</dbReference>
<dbReference type="InterPro" id="IPR030841">
    <property type="entry name" value="NTH1"/>
</dbReference>
<organism evidence="16">
    <name type="scientific">Schistocephalus solidus</name>
    <name type="common">Tapeworm</name>
    <dbReference type="NCBI Taxonomy" id="70667"/>
    <lineage>
        <taxon>Eukaryota</taxon>
        <taxon>Metazoa</taxon>
        <taxon>Spiralia</taxon>
        <taxon>Lophotrochozoa</taxon>
        <taxon>Platyhelminthes</taxon>
        <taxon>Cestoda</taxon>
        <taxon>Eucestoda</taxon>
        <taxon>Diphyllobothriidea</taxon>
        <taxon>Diphyllobothriidae</taxon>
        <taxon>Schistocephalus</taxon>
    </lineage>
</organism>
<dbReference type="GO" id="GO:0000703">
    <property type="term" value="F:oxidized pyrimidine nucleobase lesion DNA N-glycosylase activity"/>
    <property type="evidence" value="ECO:0007669"/>
    <property type="project" value="TreeGrafter"/>
</dbReference>
<evidence type="ECO:0000256" key="6">
    <source>
        <dbReference type="ARBA" id="ARBA00022763"/>
    </source>
</evidence>
<evidence type="ECO:0000256" key="12">
    <source>
        <dbReference type="ARBA" id="ARBA00023239"/>
    </source>
</evidence>
<evidence type="ECO:0000256" key="1">
    <source>
        <dbReference type="ARBA" id="ARBA00001966"/>
    </source>
</evidence>
<evidence type="ECO:0000313" key="16">
    <source>
        <dbReference type="EMBL" id="JAP53274.1"/>
    </source>
</evidence>
<keyword evidence="11" id="KW-0234">DNA repair</keyword>
<dbReference type="InterPro" id="IPR011257">
    <property type="entry name" value="DNA_glycosylase"/>
</dbReference>
<dbReference type="GO" id="GO:0046872">
    <property type="term" value="F:metal ion binding"/>
    <property type="evidence" value="ECO:0007669"/>
    <property type="project" value="UniProtKB-KW"/>
</dbReference>
<evidence type="ECO:0000256" key="14">
    <source>
        <dbReference type="ARBA" id="ARBA00044632"/>
    </source>
</evidence>
<keyword evidence="6" id="KW-0227">DNA damage</keyword>
<comment type="similarity">
    <text evidence="2">Belongs to the Nth/MutY family.</text>
</comment>
<dbReference type="InterPro" id="IPR023170">
    <property type="entry name" value="HhH_base_excis_C"/>
</dbReference>
<dbReference type="Pfam" id="PF00633">
    <property type="entry name" value="HHH"/>
    <property type="match status" value="1"/>
</dbReference>
<dbReference type="PROSITE" id="PS00764">
    <property type="entry name" value="ENDONUCLEASE_III_1"/>
    <property type="match status" value="1"/>
</dbReference>
<dbReference type="InterPro" id="IPR003265">
    <property type="entry name" value="HhH-GPD_domain"/>
</dbReference>
<accession>A0A0X3PNE5</accession>
<comment type="catalytic activity">
    <reaction evidence="14">
        <text>2'-deoxyribonucleotide-(2'-deoxyribose 5'-phosphate)-2'-deoxyribonucleotide-DNA = a 3'-end 2'-deoxyribonucleotide-(2,3-dehydro-2,3-deoxyribose 5'-phosphate)-DNA + a 5'-end 5'-phospho-2'-deoxyribonucleoside-DNA + H(+)</text>
        <dbReference type="Rhea" id="RHEA:66592"/>
        <dbReference type="Rhea" id="RHEA-COMP:13180"/>
        <dbReference type="Rhea" id="RHEA-COMP:16897"/>
        <dbReference type="Rhea" id="RHEA-COMP:17067"/>
        <dbReference type="ChEBI" id="CHEBI:15378"/>
        <dbReference type="ChEBI" id="CHEBI:136412"/>
        <dbReference type="ChEBI" id="CHEBI:157695"/>
        <dbReference type="ChEBI" id="CHEBI:167181"/>
        <dbReference type="EC" id="4.2.99.18"/>
    </reaction>
</comment>
<dbReference type="InterPro" id="IPR004035">
    <property type="entry name" value="Endouclease-III_FeS-bd_BS"/>
</dbReference>
<keyword evidence="5" id="KW-0479">Metal-binding</keyword>
<sequence>FFFQGQHRRQLFSMVRGTSRQTRKRSAKANDIEDLVNQPRKSTRWEPARWRETWKNISRMRANRDAPVDTMGCDKLAKENEDPETFRLQILLSLMLSSQTKDEVTAAAMERLTDRGCNLKTLLTMPEAELRDVIHPVGFNRQKAKFIKKTCEILHKDYAGDIPNTVEKLMTLPGVGPKMAHLTMRCAWKVVSGIGVDTHVHRISNRLRWVPKPTKTPEQTRLALEAWLPRAYWNEINNLLVGFGQQTCLPVRPRCSECINRPICPFVKCLKK</sequence>
<evidence type="ECO:0000256" key="7">
    <source>
        <dbReference type="ARBA" id="ARBA00022801"/>
    </source>
</evidence>
<dbReference type="CDD" id="cd00056">
    <property type="entry name" value="ENDO3c"/>
    <property type="match status" value="1"/>
</dbReference>
<dbReference type="EC" id="4.2.99.18" evidence="3"/>
<reference evidence="16" key="1">
    <citation type="submission" date="2016-01" db="EMBL/GenBank/DDBJ databases">
        <title>Reference transcriptome for the parasite Schistocephalus solidus: insights into the molecular evolution of parasitism.</title>
        <authorList>
            <person name="Hebert F.O."/>
            <person name="Grambauer S."/>
            <person name="Barber I."/>
            <person name="Landry C.R."/>
            <person name="Aubin-Horth N."/>
        </authorList>
    </citation>
    <scope>NUCLEOTIDE SEQUENCE</scope>
</reference>
<dbReference type="GO" id="GO:0006285">
    <property type="term" value="P:base-excision repair, AP site formation"/>
    <property type="evidence" value="ECO:0007669"/>
    <property type="project" value="InterPro"/>
</dbReference>
<keyword evidence="8" id="KW-0809">Transit peptide</keyword>
<evidence type="ECO:0000256" key="3">
    <source>
        <dbReference type="ARBA" id="ARBA00012720"/>
    </source>
</evidence>
<gene>
    <name evidence="16" type="primary">NTH</name>
    <name evidence="16" type="ORF">TR148530</name>
</gene>
<keyword evidence="12" id="KW-0456">Lyase</keyword>
<dbReference type="FunFam" id="1.10.1670.10:FF:000003">
    <property type="entry name" value="Endonuclease III homolog"/>
    <property type="match status" value="1"/>
</dbReference>
<protein>
    <recommendedName>
        <fullName evidence="3">DNA-(apurinic or apyrimidinic site) lyase</fullName>
        <ecNumber evidence="3">4.2.99.18</ecNumber>
    </recommendedName>
</protein>
<evidence type="ECO:0000256" key="13">
    <source>
        <dbReference type="ARBA" id="ARBA00023295"/>
    </source>
</evidence>
<keyword evidence="16" id="KW-0255">Endonuclease</keyword>
<name>A0A0X3PNE5_SCHSO</name>
<proteinExistence type="inferred from homology"/>
<dbReference type="PANTHER" id="PTHR43286">
    <property type="entry name" value="ENDONUCLEASE III-LIKE PROTEIN 1"/>
    <property type="match status" value="1"/>
</dbReference>
<dbReference type="GO" id="GO:0003677">
    <property type="term" value="F:DNA binding"/>
    <property type="evidence" value="ECO:0007669"/>
    <property type="project" value="InterPro"/>
</dbReference>
<dbReference type="SMART" id="SM00478">
    <property type="entry name" value="ENDO3c"/>
    <property type="match status" value="1"/>
</dbReference>
<evidence type="ECO:0000256" key="8">
    <source>
        <dbReference type="ARBA" id="ARBA00022946"/>
    </source>
</evidence>
<feature type="non-terminal residue" evidence="16">
    <location>
        <position position="1"/>
    </location>
</feature>